<evidence type="ECO:0000313" key="2">
    <source>
        <dbReference type="Proteomes" id="UP000886520"/>
    </source>
</evidence>
<reference evidence="1" key="1">
    <citation type="submission" date="2021-01" db="EMBL/GenBank/DDBJ databases">
        <title>Adiantum capillus-veneris genome.</title>
        <authorList>
            <person name="Fang Y."/>
            <person name="Liao Q."/>
        </authorList>
    </citation>
    <scope>NUCLEOTIDE SEQUENCE</scope>
    <source>
        <strain evidence="1">H3</strain>
        <tissue evidence="1">Leaf</tissue>
    </source>
</reference>
<name>A0A9D4U205_ADICA</name>
<dbReference type="Proteomes" id="UP000886520">
    <property type="component" value="Chromosome 24"/>
</dbReference>
<organism evidence="1 2">
    <name type="scientific">Adiantum capillus-veneris</name>
    <name type="common">Maidenhair fern</name>
    <dbReference type="NCBI Taxonomy" id="13818"/>
    <lineage>
        <taxon>Eukaryota</taxon>
        <taxon>Viridiplantae</taxon>
        <taxon>Streptophyta</taxon>
        <taxon>Embryophyta</taxon>
        <taxon>Tracheophyta</taxon>
        <taxon>Polypodiopsida</taxon>
        <taxon>Polypodiidae</taxon>
        <taxon>Polypodiales</taxon>
        <taxon>Pteridineae</taxon>
        <taxon>Pteridaceae</taxon>
        <taxon>Vittarioideae</taxon>
        <taxon>Adiantum</taxon>
    </lineage>
</organism>
<proteinExistence type="predicted"/>
<keyword evidence="2" id="KW-1185">Reference proteome</keyword>
<evidence type="ECO:0000313" key="1">
    <source>
        <dbReference type="EMBL" id="KAI5060156.1"/>
    </source>
</evidence>
<comment type="caution">
    <text evidence="1">The sequence shown here is derived from an EMBL/GenBank/DDBJ whole genome shotgun (WGS) entry which is preliminary data.</text>
</comment>
<dbReference type="AlphaFoldDB" id="A0A9D4U205"/>
<dbReference type="EMBL" id="JABFUD020000024">
    <property type="protein sequence ID" value="KAI5060156.1"/>
    <property type="molecule type" value="Genomic_DNA"/>
</dbReference>
<protein>
    <submittedName>
        <fullName evidence="1">Uncharacterized protein</fullName>
    </submittedName>
</protein>
<accession>A0A9D4U205</accession>
<gene>
    <name evidence="1" type="ORF">GOP47_0024576</name>
</gene>
<sequence>MLTSMNDWDRLNESAVHTHPHASRVIVVSTSNVIPNKGKRQIYCQIKQKLRSSLLPSCTRRAQDRKAHPIRVGD</sequence>